<dbReference type="GeneID" id="5709423"/>
<dbReference type="AlphaFoldDB" id="A8M8Z6"/>
<evidence type="ECO:0000256" key="4">
    <source>
        <dbReference type="ARBA" id="ARBA00022989"/>
    </source>
</evidence>
<comment type="similarity">
    <text evidence="2">Belongs to the purine-cytosine permease (2.A.39) family.</text>
</comment>
<organism evidence="7 8">
    <name type="scientific">Caldivirga maquilingensis (strain ATCC 700844 / DSM 13496 / JCM 10307 / IC-167)</name>
    <dbReference type="NCBI Taxonomy" id="397948"/>
    <lineage>
        <taxon>Archaea</taxon>
        <taxon>Thermoproteota</taxon>
        <taxon>Thermoprotei</taxon>
        <taxon>Thermoproteales</taxon>
        <taxon>Thermoproteaceae</taxon>
        <taxon>Caldivirga</taxon>
    </lineage>
</organism>
<feature type="transmembrane region" description="Helical" evidence="6">
    <location>
        <begin position="450"/>
        <end position="471"/>
    </location>
</feature>
<evidence type="ECO:0000256" key="3">
    <source>
        <dbReference type="ARBA" id="ARBA00022692"/>
    </source>
</evidence>
<dbReference type="PANTHER" id="PTHR30618">
    <property type="entry name" value="NCS1 FAMILY PURINE/PYRIMIDINE TRANSPORTER"/>
    <property type="match status" value="1"/>
</dbReference>
<dbReference type="eggNOG" id="arCOG03448">
    <property type="taxonomic scope" value="Archaea"/>
</dbReference>
<sequence>MGETINSQSTVVYNRERGQLELKVSYPEEKYLWNSDLHPTPIRKRTWGWYTYAAIWFSMAFIVPSWSLASLGLSFGLGAVESILVVFLGNLIVLVPMIIQSHGGARYGIPEPVLTRTRWGVYGAVFPSWIRAVIGAGWWGIESYIMTEAAVGIYAVLSGKLPVIESLVAKGVASPFTISIAFPQVFWVTFIAIIILQLILLYHSPVPNAQPALKWFARLSAPLILAGFLALWLHFMSASGWNYGNIFSIHSSLRGSAYWLAWLAFLNANIAYWATMALSMPDYTRFAKSQVAQMIGQVPMPFMMLTVAVLGTMTTGAVMRLTGQPIWDPILLSTLYMGPIAGVVVNLLFLLATFAVNVFANTVGPAYDFANTLPRYITWFRGVLIVVAVAVLLGAWTYYGSAYGYLYNWLLTYGGLLGSVEGIIIFDYALIRRFKFELQDVFLSHGRFRYWRGINPAAFITFAVVTFIIYAPIPYHSILFNNAWVLAFILSGLIYTPLMVYWIIPKYQPHLKGSIWRGGYVSSEVKELFS</sequence>
<feature type="transmembrane region" description="Helical" evidence="6">
    <location>
        <begin position="185"/>
        <end position="203"/>
    </location>
</feature>
<feature type="transmembrane region" description="Helical" evidence="6">
    <location>
        <begin position="75"/>
        <end position="99"/>
    </location>
</feature>
<dbReference type="GO" id="GO:0005886">
    <property type="term" value="C:plasma membrane"/>
    <property type="evidence" value="ECO:0007669"/>
    <property type="project" value="TreeGrafter"/>
</dbReference>
<dbReference type="STRING" id="397948.Cmaq_1389"/>
<dbReference type="KEGG" id="cma:Cmaq_1389"/>
<dbReference type="InterPro" id="IPR001248">
    <property type="entry name" value="Pur-cyt_permease"/>
</dbReference>
<dbReference type="HOGENOM" id="CLU_021555_0_1_2"/>
<evidence type="ECO:0000256" key="1">
    <source>
        <dbReference type="ARBA" id="ARBA00004141"/>
    </source>
</evidence>
<feature type="transmembrane region" description="Helical" evidence="6">
    <location>
        <begin position="257"/>
        <end position="279"/>
    </location>
</feature>
<reference evidence="7 8" key="1">
    <citation type="submission" date="2007-10" db="EMBL/GenBank/DDBJ databases">
        <title>Complete sequence of Caldivirga maquilingensis IC-167.</title>
        <authorList>
            <consortium name="US DOE Joint Genome Institute"/>
            <person name="Copeland A."/>
            <person name="Lucas S."/>
            <person name="Lapidus A."/>
            <person name="Barry K."/>
            <person name="Glavina del Rio T."/>
            <person name="Dalin E."/>
            <person name="Tice H."/>
            <person name="Pitluck S."/>
            <person name="Saunders E."/>
            <person name="Brettin T."/>
            <person name="Bruce D."/>
            <person name="Detter J.C."/>
            <person name="Han C."/>
            <person name="Schmutz J."/>
            <person name="Larimer F."/>
            <person name="Land M."/>
            <person name="Hauser L."/>
            <person name="Kyrpides N."/>
            <person name="Ivanova N."/>
            <person name="Biddle J.F."/>
            <person name="Zhang Z."/>
            <person name="Fitz-Gibbon S.T."/>
            <person name="Lowe T.M."/>
            <person name="Saltikov C."/>
            <person name="House C.H."/>
            <person name="Richardson P."/>
        </authorList>
    </citation>
    <scope>NUCLEOTIDE SEQUENCE [LARGE SCALE GENOMIC DNA]</scope>
    <source>
        <strain evidence="8">ATCC 700844 / DSM 13496 / JCM 10307 / IC-167</strain>
    </source>
</reference>
<feature type="transmembrane region" description="Helical" evidence="6">
    <location>
        <begin position="119"/>
        <end position="141"/>
    </location>
</feature>
<proteinExistence type="inferred from homology"/>
<keyword evidence="5 6" id="KW-0472">Membrane</keyword>
<feature type="transmembrane region" description="Helical" evidence="6">
    <location>
        <begin position="483"/>
        <end position="504"/>
    </location>
</feature>
<feature type="transmembrane region" description="Helical" evidence="6">
    <location>
        <begin position="300"/>
        <end position="319"/>
    </location>
</feature>
<dbReference type="EMBL" id="CP000852">
    <property type="protein sequence ID" value="ABW02215.1"/>
    <property type="molecule type" value="Genomic_DNA"/>
</dbReference>
<evidence type="ECO:0000256" key="5">
    <source>
        <dbReference type="ARBA" id="ARBA00023136"/>
    </source>
</evidence>
<keyword evidence="4 6" id="KW-1133">Transmembrane helix</keyword>
<evidence type="ECO:0000256" key="6">
    <source>
        <dbReference type="SAM" id="Phobius"/>
    </source>
</evidence>
<feature type="transmembrane region" description="Helical" evidence="6">
    <location>
        <begin position="405"/>
        <end position="430"/>
    </location>
</feature>
<name>A8M8Z6_CALMQ</name>
<dbReference type="Proteomes" id="UP000001137">
    <property type="component" value="Chromosome"/>
</dbReference>
<feature type="transmembrane region" description="Helical" evidence="6">
    <location>
        <begin position="339"/>
        <end position="359"/>
    </location>
</feature>
<evidence type="ECO:0000313" key="8">
    <source>
        <dbReference type="Proteomes" id="UP000001137"/>
    </source>
</evidence>
<evidence type="ECO:0000313" key="7">
    <source>
        <dbReference type="EMBL" id="ABW02215.1"/>
    </source>
</evidence>
<evidence type="ECO:0000256" key="2">
    <source>
        <dbReference type="ARBA" id="ARBA00008974"/>
    </source>
</evidence>
<dbReference type="InterPro" id="IPR045225">
    <property type="entry name" value="Uracil/uridine/allantoin_perm"/>
</dbReference>
<dbReference type="RefSeq" id="WP_012186434.1">
    <property type="nucleotide sequence ID" value="NC_009954.1"/>
</dbReference>
<feature type="transmembrane region" description="Helical" evidence="6">
    <location>
        <begin position="49"/>
        <end position="69"/>
    </location>
</feature>
<comment type="subcellular location">
    <subcellularLocation>
        <location evidence="1">Membrane</location>
        <topology evidence="1">Multi-pass membrane protein</topology>
    </subcellularLocation>
</comment>
<keyword evidence="8" id="KW-1185">Reference proteome</keyword>
<keyword evidence="3 6" id="KW-0812">Transmembrane</keyword>
<feature type="transmembrane region" description="Helical" evidence="6">
    <location>
        <begin position="215"/>
        <end position="237"/>
    </location>
</feature>
<dbReference type="GO" id="GO:0015205">
    <property type="term" value="F:nucleobase transmembrane transporter activity"/>
    <property type="evidence" value="ECO:0007669"/>
    <property type="project" value="TreeGrafter"/>
</dbReference>
<protein>
    <submittedName>
        <fullName evidence="7">Permease for cytosine/purines uracil thiamine allantoin</fullName>
    </submittedName>
</protein>
<accession>A8M8Z6</accession>
<dbReference type="PANTHER" id="PTHR30618:SF0">
    <property type="entry name" value="PURINE-URACIL PERMEASE NCS1"/>
    <property type="match status" value="1"/>
</dbReference>
<dbReference type="OrthoDB" id="43742at2157"/>
<feature type="transmembrane region" description="Helical" evidence="6">
    <location>
        <begin position="379"/>
        <end position="399"/>
    </location>
</feature>
<dbReference type="Gene3D" id="1.10.4160.10">
    <property type="entry name" value="Hydantoin permease"/>
    <property type="match status" value="1"/>
</dbReference>
<gene>
    <name evidence="7" type="ordered locus">Cmaq_1389</name>
</gene>
<dbReference type="Pfam" id="PF02133">
    <property type="entry name" value="Transp_cyt_pur"/>
    <property type="match status" value="1"/>
</dbReference>